<dbReference type="InterPro" id="IPR010982">
    <property type="entry name" value="Lambda_DNA-bd_dom_sf"/>
</dbReference>
<dbReference type="GO" id="GO:0003677">
    <property type="term" value="F:DNA binding"/>
    <property type="evidence" value="ECO:0007669"/>
    <property type="project" value="InterPro"/>
</dbReference>
<feature type="compositionally biased region" description="Low complexity" evidence="1">
    <location>
        <begin position="94"/>
        <end position="108"/>
    </location>
</feature>
<gene>
    <name evidence="4" type="ORF">H9726_00035</name>
</gene>
<dbReference type="SMART" id="SM00530">
    <property type="entry name" value="HTH_XRE"/>
    <property type="match status" value="1"/>
</dbReference>
<keyword evidence="2" id="KW-0472">Membrane</keyword>
<feature type="transmembrane region" description="Helical" evidence="2">
    <location>
        <begin position="197"/>
        <end position="215"/>
    </location>
</feature>
<proteinExistence type="predicted"/>
<evidence type="ECO:0000256" key="2">
    <source>
        <dbReference type="SAM" id="Phobius"/>
    </source>
</evidence>
<feature type="domain" description="HTH cro/C1-type" evidence="3">
    <location>
        <begin position="5"/>
        <end position="58"/>
    </location>
</feature>
<evidence type="ECO:0000259" key="3">
    <source>
        <dbReference type="PROSITE" id="PS50943"/>
    </source>
</evidence>
<comment type="caution">
    <text evidence="4">The sequence shown here is derived from an EMBL/GenBank/DDBJ whole genome shotgun (WGS) entry which is preliminary data.</text>
</comment>
<evidence type="ECO:0000313" key="4">
    <source>
        <dbReference type="EMBL" id="HIZ08849.1"/>
    </source>
</evidence>
<reference evidence="4" key="2">
    <citation type="submission" date="2021-04" db="EMBL/GenBank/DDBJ databases">
        <authorList>
            <person name="Gilroy R."/>
        </authorList>
    </citation>
    <scope>NUCLEOTIDE SEQUENCE</scope>
    <source>
        <strain evidence="4">CHK192-19661</strain>
    </source>
</reference>
<dbReference type="PROSITE" id="PS50943">
    <property type="entry name" value="HTH_CROC1"/>
    <property type="match status" value="1"/>
</dbReference>
<dbReference type="InterPro" id="IPR001387">
    <property type="entry name" value="Cro/C1-type_HTH"/>
</dbReference>
<name>A0A9D2D5G5_9FIRM</name>
<evidence type="ECO:0000313" key="5">
    <source>
        <dbReference type="Proteomes" id="UP000824025"/>
    </source>
</evidence>
<feature type="compositionally biased region" description="Low complexity" evidence="1">
    <location>
        <begin position="120"/>
        <end position="131"/>
    </location>
</feature>
<accession>A0A9D2D5G5</accession>
<sequence>MGDLLENKRREKGLFVQEVAQKLGVSVDEVLRWEAGELPDSAYLLQLSALLDVSVEEILRDVGDGEVAQTRSPEARKSFSSGEVVKGTAPFPAPSDGASAANTAAAEKSAPKVSVRTGESAPASALPDDAPVSNTEAAESVPAGEENSAESPVKGRAKKKAESYYERLHRKMEEKGIDNCAPPEPSGRNGFSRAERIFGTILCLLFLIIVAVTLITRYSGGQEPTAENHVRFSEYGGCSGQVCVTGECGLVAVPCADLTGVRITVTVGDGIVFGEKAATHRAAVVSALSDAWQADARLSPLSVLPEGTRFISVQGRAI</sequence>
<dbReference type="CDD" id="cd00093">
    <property type="entry name" value="HTH_XRE"/>
    <property type="match status" value="1"/>
</dbReference>
<keyword evidence="2" id="KW-1133">Transmembrane helix</keyword>
<keyword evidence="2" id="KW-0812">Transmembrane</keyword>
<organism evidence="4 5">
    <name type="scientific">Candidatus Borkfalkia avicola</name>
    <dbReference type="NCBI Taxonomy" id="2838503"/>
    <lineage>
        <taxon>Bacteria</taxon>
        <taxon>Bacillati</taxon>
        <taxon>Bacillota</taxon>
        <taxon>Clostridia</taxon>
        <taxon>Christensenellales</taxon>
        <taxon>Christensenellaceae</taxon>
        <taxon>Candidatus Borkfalkia</taxon>
    </lineage>
</organism>
<dbReference type="AlphaFoldDB" id="A0A9D2D5G5"/>
<dbReference type="Pfam" id="PF01381">
    <property type="entry name" value="HTH_3"/>
    <property type="match status" value="1"/>
</dbReference>
<dbReference type="SUPFAM" id="SSF47413">
    <property type="entry name" value="lambda repressor-like DNA-binding domains"/>
    <property type="match status" value="1"/>
</dbReference>
<protein>
    <submittedName>
        <fullName evidence="4">Helix-turn-helix domain-containing protein</fullName>
    </submittedName>
</protein>
<reference evidence="4" key="1">
    <citation type="journal article" date="2021" name="PeerJ">
        <title>Extensive microbial diversity within the chicken gut microbiome revealed by metagenomics and culture.</title>
        <authorList>
            <person name="Gilroy R."/>
            <person name="Ravi A."/>
            <person name="Getino M."/>
            <person name="Pursley I."/>
            <person name="Horton D.L."/>
            <person name="Alikhan N.F."/>
            <person name="Baker D."/>
            <person name="Gharbi K."/>
            <person name="Hall N."/>
            <person name="Watson M."/>
            <person name="Adriaenssens E.M."/>
            <person name="Foster-Nyarko E."/>
            <person name="Jarju S."/>
            <person name="Secka A."/>
            <person name="Antonio M."/>
            <person name="Oren A."/>
            <person name="Chaudhuri R.R."/>
            <person name="La Ragione R."/>
            <person name="Hildebrand F."/>
            <person name="Pallen M.J."/>
        </authorList>
    </citation>
    <scope>NUCLEOTIDE SEQUENCE</scope>
    <source>
        <strain evidence="4">CHK192-19661</strain>
    </source>
</reference>
<dbReference type="Proteomes" id="UP000824025">
    <property type="component" value="Unassembled WGS sequence"/>
</dbReference>
<feature type="region of interest" description="Disordered" evidence="1">
    <location>
        <begin position="66"/>
        <end position="162"/>
    </location>
</feature>
<dbReference type="Gene3D" id="1.10.260.40">
    <property type="entry name" value="lambda repressor-like DNA-binding domains"/>
    <property type="match status" value="1"/>
</dbReference>
<evidence type="ECO:0000256" key="1">
    <source>
        <dbReference type="SAM" id="MobiDB-lite"/>
    </source>
</evidence>
<dbReference type="EMBL" id="DXCF01000001">
    <property type="protein sequence ID" value="HIZ08849.1"/>
    <property type="molecule type" value="Genomic_DNA"/>
</dbReference>